<dbReference type="Pfam" id="PF00001">
    <property type="entry name" value="7tm_1"/>
    <property type="match status" value="1"/>
</dbReference>
<dbReference type="Proteomes" id="UP001558613">
    <property type="component" value="Unassembled WGS sequence"/>
</dbReference>
<comment type="caution">
    <text evidence="12">The sequence shown here is derived from an EMBL/GenBank/DDBJ whole genome shotgun (WGS) entry which is preliminary data.</text>
</comment>
<evidence type="ECO:0000256" key="1">
    <source>
        <dbReference type="ARBA" id="ARBA00004651"/>
    </source>
</evidence>
<keyword evidence="3 10" id="KW-0812">Transmembrane</keyword>
<evidence type="ECO:0000256" key="4">
    <source>
        <dbReference type="ARBA" id="ARBA00022989"/>
    </source>
</evidence>
<comment type="subcellular location">
    <subcellularLocation>
        <location evidence="1">Cell membrane</location>
        <topology evidence="1">Multi-pass membrane protein</topology>
    </subcellularLocation>
</comment>
<name>A0ABR3N6A3_9TELE</name>
<accession>A0ABR3N6A3</accession>
<organism evidence="12 13">
    <name type="scientific">Cirrhinus molitorella</name>
    <name type="common">mud carp</name>
    <dbReference type="NCBI Taxonomy" id="172907"/>
    <lineage>
        <taxon>Eukaryota</taxon>
        <taxon>Metazoa</taxon>
        <taxon>Chordata</taxon>
        <taxon>Craniata</taxon>
        <taxon>Vertebrata</taxon>
        <taxon>Euteleostomi</taxon>
        <taxon>Actinopterygii</taxon>
        <taxon>Neopterygii</taxon>
        <taxon>Teleostei</taxon>
        <taxon>Ostariophysi</taxon>
        <taxon>Cypriniformes</taxon>
        <taxon>Cyprinidae</taxon>
        <taxon>Labeoninae</taxon>
        <taxon>Labeonini</taxon>
        <taxon>Cirrhinus</taxon>
    </lineage>
</organism>
<dbReference type="EMBL" id="JAYMGO010000006">
    <property type="protein sequence ID" value="KAL1272348.1"/>
    <property type="molecule type" value="Genomic_DNA"/>
</dbReference>
<evidence type="ECO:0000256" key="2">
    <source>
        <dbReference type="ARBA" id="ARBA00022475"/>
    </source>
</evidence>
<feature type="domain" description="G-protein coupled receptors family 1 profile" evidence="11">
    <location>
        <begin position="64"/>
        <end position="317"/>
    </location>
</feature>
<evidence type="ECO:0000256" key="8">
    <source>
        <dbReference type="ARBA" id="ARBA00023224"/>
    </source>
</evidence>
<feature type="transmembrane region" description="Helical" evidence="10">
    <location>
        <begin position="208"/>
        <end position="234"/>
    </location>
</feature>
<evidence type="ECO:0000256" key="7">
    <source>
        <dbReference type="ARBA" id="ARBA00023170"/>
    </source>
</evidence>
<protein>
    <recommendedName>
        <fullName evidence="11">G-protein coupled receptors family 1 profile domain-containing protein</fullName>
    </recommendedName>
</protein>
<sequence>MSADDEEDDGQEKMTAPVFTMETPSWLNATQTPYMNQTCQESEDFKYLAYKVTYSVVFPIGFISNSVALFVFLRLTKKTTANTVFMTNLAISDVGFSLTLPFRLVYYFRAGQWDFPDWFCRWCVFSFYVNLYTSVLFLTGLSILRYIAIVKSMRHQTFVTPFRAKLSCVAIWIFVAILSTPFLLTGTTQRNNKTRCFEPGNVRSWNRIFILNYVGIFFGFVIPFIIILICYGCIIYKLIKGPKIGGRGGKRRRAVYLIAVVLSTFLLCFLPYHIIRTVHLHAKVLNKSCQVIEFLLKVLVISLCMASFNSCFNPLLYYFAGETFRKKIRRVSVSSLNHSGIYSSILRRSQRNSQKSKCKSFTAVQQDTLKGSKRNQKKPDGCKSPEECLLEEKQIYNDLK</sequence>
<keyword evidence="8" id="KW-0807">Transducer</keyword>
<dbReference type="PANTHER" id="PTHR24231:SF52">
    <property type="entry name" value="CYSTEINYL LEUKOTRIENE RECEPTOR 2-LIKE"/>
    <property type="match status" value="1"/>
</dbReference>
<keyword evidence="5" id="KW-0297">G-protein coupled receptor</keyword>
<reference evidence="12 13" key="1">
    <citation type="submission" date="2023-09" db="EMBL/GenBank/DDBJ databases">
        <authorList>
            <person name="Wang M."/>
        </authorList>
    </citation>
    <scope>NUCLEOTIDE SEQUENCE [LARGE SCALE GENOMIC DNA]</scope>
    <source>
        <strain evidence="12">GT-2023</strain>
        <tissue evidence="12">Liver</tissue>
    </source>
</reference>
<feature type="transmembrane region" description="Helical" evidence="10">
    <location>
        <begin position="85"/>
        <end position="107"/>
    </location>
</feature>
<evidence type="ECO:0000256" key="3">
    <source>
        <dbReference type="ARBA" id="ARBA00022692"/>
    </source>
</evidence>
<feature type="transmembrane region" description="Helical" evidence="10">
    <location>
        <begin position="169"/>
        <end position="188"/>
    </location>
</feature>
<feature type="transmembrane region" description="Helical" evidence="10">
    <location>
        <begin position="254"/>
        <end position="274"/>
    </location>
</feature>
<dbReference type="Gene3D" id="1.20.1070.10">
    <property type="entry name" value="Rhodopsin 7-helix transmembrane proteins"/>
    <property type="match status" value="1"/>
</dbReference>
<keyword evidence="7" id="KW-0675">Receptor</keyword>
<keyword evidence="4 10" id="KW-1133">Transmembrane helix</keyword>
<dbReference type="PRINTS" id="PR00237">
    <property type="entry name" value="GPCRRHODOPSN"/>
</dbReference>
<gene>
    <name evidence="12" type="ORF">QQF64_028210</name>
</gene>
<evidence type="ECO:0000313" key="12">
    <source>
        <dbReference type="EMBL" id="KAL1272348.1"/>
    </source>
</evidence>
<keyword evidence="13" id="KW-1185">Reference proteome</keyword>
<evidence type="ECO:0000256" key="9">
    <source>
        <dbReference type="SAM" id="MobiDB-lite"/>
    </source>
</evidence>
<dbReference type="PRINTS" id="PR01157">
    <property type="entry name" value="P2YPURNOCPTR"/>
</dbReference>
<keyword evidence="2" id="KW-1003">Cell membrane</keyword>
<feature type="transmembrane region" description="Helical" evidence="10">
    <location>
        <begin position="294"/>
        <end position="320"/>
    </location>
</feature>
<feature type="region of interest" description="Disordered" evidence="9">
    <location>
        <begin position="353"/>
        <end position="384"/>
    </location>
</feature>
<proteinExistence type="predicted"/>
<evidence type="ECO:0000313" key="13">
    <source>
        <dbReference type="Proteomes" id="UP001558613"/>
    </source>
</evidence>
<dbReference type="InterPro" id="IPR017452">
    <property type="entry name" value="GPCR_Rhodpsn_7TM"/>
</dbReference>
<dbReference type="PROSITE" id="PS50262">
    <property type="entry name" value="G_PROTEIN_RECEP_F1_2"/>
    <property type="match status" value="1"/>
</dbReference>
<evidence type="ECO:0000256" key="10">
    <source>
        <dbReference type="SAM" id="Phobius"/>
    </source>
</evidence>
<feature type="transmembrane region" description="Helical" evidence="10">
    <location>
        <begin position="52"/>
        <end position="73"/>
    </location>
</feature>
<evidence type="ECO:0000259" key="11">
    <source>
        <dbReference type="PROSITE" id="PS50262"/>
    </source>
</evidence>
<dbReference type="PANTHER" id="PTHR24231">
    <property type="entry name" value="PURINOCEPTOR-RELATED G-PROTEIN COUPLED RECEPTOR"/>
    <property type="match status" value="1"/>
</dbReference>
<feature type="transmembrane region" description="Helical" evidence="10">
    <location>
        <begin position="127"/>
        <end position="148"/>
    </location>
</feature>
<dbReference type="SUPFAM" id="SSF81321">
    <property type="entry name" value="Family A G protein-coupled receptor-like"/>
    <property type="match status" value="1"/>
</dbReference>
<evidence type="ECO:0000256" key="5">
    <source>
        <dbReference type="ARBA" id="ARBA00023040"/>
    </source>
</evidence>
<evidence type="ECO:0000256" key="6">
    <source>
        <dbReference type="ARBA" id="ARBA00023136"/>
    </source>
</evidence>
<dbReference type="InterPro" id="IPR000276">
    <property type="entry name" value="GPCR_Rhodpsn"/>
</dbReference>
<keyword evidence="6 10" id="KW-0472">Membrane</keyword>